<proteinExistence type="predicted"/>
<reference evidence="1 2" key="1">
    <citation type="journal article" date="2024" name="Commun. Biol.">
        <title>Comparative genomic analysis of thermophilic fungi reveals convergent evolutionary adaptations and gene losses.</title>
        <authorList>
            <person name="Steindorff A.S."/>
            <person name="Aguilar-Pontes M.V."/>
            <person name="Robinson A.J."/>
            <person name="Andreopoulos B."/>
            <person name="LaButti K."/>
            <person name="Kuo A."/>
            <person name="Mondo S."/>
            <person name="Riley R."/>
            <person name="Otillar R."/>
            <person name="Haridas S."/>
            <person name="Lipzen A."/>
            <person name="Grimwood J."/>
            <person name="Schmutz J."/>
            <person name="Clum A."/>
            <person name="Reid I.D."/>
            <person name="Moisan M.C."/>
            <person name="Butler G."/>
            <person name="Nguyen T.T.M."/>
            <person name="Dewar K."/>
            <person name="Conant G."/>
            <person name="Drula E."/>
            <person name="Henrissat B."/>
            <person name="Hansel C."/>
            <person name="Singer S."/>
            <person name="Hutchinson M.I."/>
            <person name="de Vries R.P."/>
            <person name="Natvig D.O."/>
            <person name="Powell A.J."/>
            <person name="Tsang A."/>
            <person name="Grigoriev I.V."/>
        </authorList>
    </citation>
    <scope>NUCLEOTIDE SEQUENCE [LARGE SCALE GENOMIC DNA]</scope>
    <source>
        <strain evidence="1 2">ATCC 24622</strain>
    </source>
</reference>
<keyword evidence="2" id="KW-1185">Reference proteome</keyword>
<name>A0ABR3WSU2_9PEZI</name>
<gene>
    <name evidence="1" type="ORF">VTK73DRAFT_4540</name>
</gene>
<evidence type="ECO:0000313" key="2">
    <source>
        <dbReference type="Proteomes" id="UP001586593"/>
    </source>
</evidence>
<sequence>MGALEPGRLLDCRLLQHQHVDDLVFHDRRRSLMVAVLAVRLDRLLHRGRLRVRHRPYRGHLPHRIPRSQQILLRRLGESLAGLQPRCHGMYMVRRAGLHRGSLRLPDDPFYMESMGP</sequence>
<protein>
    <submittedName>
        <fullName evidence="1">Uncharacterized protein</fullName>
    </submittedName>
</protein>
<comment type="caution">
    <text evidence="1">The sequence shown here is derived from an EMBL/GenBank/DDBJ whole genome shotgun (WGS) entry which is preliminary data.</text>
</comment>
<organism evidence="1 2">
    <name type="scientific">Phialemonium thermophilum</name>
    <dbReference type="NCBI Taxonomy" id="223376"/>
    <lineage>
        <taxon>Eukaryota</taxon>
        <taxon>Fungi</taxon>
        <taxon>Dikarya</taxon>
        <taxon>Ascomycota</taxon>
        <taxon>Pezizomycotina</taxon>
        <taxon>Sordariomycetes</taxon>
        <taxon>Sordariomycetidae</taxon>
        <taxon>Cephalothecales</taxon>
        <taxon>Cephalothecaceae</taxon>
        <taxon>Phialemonium</taxon>
    </lineage>
</organism>
<dbReference type="EMBL" id="JAZHXJ010000258">
    <property type="protein sequence ID" value="KAL1866748.1"/>
    <property type="molecule type" value="Genomic_DNA"/>
</dbReference>
<accession>A0ABR3WSU2</accession>
<dbReference type="Proteomes" id="UP001586593">
    <property type="component" value="Unassembled WGS sequence"/>
</dbReference>
<evidence type="ECO:0000313" key="1">
    <source>
        <dbReference type="EMBL" id="KAL1866748.1"/>
    </source>
</evidence>